<evidence type="ECO:0000313" key="4">
    <source>
        <dbReference type="EMBL" id="KAG9393071.1"/>
    </source>
</evidence>
<dbReference type="Gene3D" id="1.10.8.60">
    <property type="match status" value="1"/>
</dbReference>
<dbReference type="InterPro" id="IPR012178">
    <property type="entry name" value="RFC1"/>
</dbReference>
<evidence type="ECO:0000256" key="2">
    <source>
        <dbReference type="ARBA" id="ARBA00022705"/>
    </source>
</evidence>
<dbReference type="CDD" id="cd00009">
    <property type="entry name" value="AAA"/>
    <property type="match status" value="1"/>
</dbReference>
<dbReference type="Pfam" id="PF00004">
    <property type="entry name" value="AAA"/>
    <property type="match status" value="1"/>
</dbReference>
<dbReference type="GO" id="GO:0003677">
    <property type="term" value="F:DNA binding"/>
    <property type="evidence" value="ECO:0007669"/>
    <property type="project" value="InterPro"/>
</dbReference>
<dbReference type="Gene3D" id="3.40.50.300">
    <property type="entry name" value="P-loop containing nucleotide triphosphate hydrolases"/>
    <property type="match status" value="1"/>
</dbReference>
<dbReference type="InterPro" id="IPR013725">
    <property type="entry name" value="DNA_replication_fac_RFC1_C"/>
</dbReference>
<dbReference type="Gene3D" id="1.20.272.10">
    <property type="match status" value="1"/>
</dbReference>
<dbReference type="SUPFAM" id="SSF52540">
    <property type="entry name" value="P-loop containing nucleoside triphosphate hydrolases"/>
    <property type="match status" value="1"/>
</dbReference>
<dbReference type="GO" id="GO:0003689">
    <property type="term" value="F:DNA clamp loader activity"/>
    <property type="evidence" value="ECO:0007669"/>
    <property type="project" value="InterPro"/>
</dbReference>
<protein>
    <submittedName>
        <fullName evidence="4">Replication factor RFC1 subunit 1</fullName>
    </submittedName>
</protein>
<dbReference type="GO" id="GO:0005663">
    <property type="term" value="C:DNA replication factor C complex"/>
    <property type="evidence" value="ECO:0007669"/>
    <property type="project" value="InterPro"/>
</dbReference>
<evidence type="ECO:0000256" key="1">
    <source>
        <dbReference type="ARBA" id="ARBA00006116"/>
    </source>
</evidence>
<dbReference type="OrthoDB" id="446168at2759"/>
<dbReference type="AlphaFoldDB" id="A0A8J6E1H5"/>
<dbReference type="PANTHER" id="PTHR23389:SF6">
    <property type="entry name" value="REPLICATION FACTOR C SUBUNIT 1"/>
    <property type="match status" value="1"/>
</dbReference>
<dbReference type="GO" id="GO:0006260">
    <property type="term" value="P:DNA replication"/>
    <property type="evidence" value="ECO:0007669"/>
    <property type="project" value="UniProtKB-KW"/>
</dbReference>
<reference evidence="4" key="1">
    <citation type="submission" date="2021-05" db="EMBL/GenBank/DDBJ databases">
        <title>A free-living protist that lacks canonical eukaryotic 1 DNA replication and segregation systems.</title>
        <authorList>
            <person name="Salas-Leiva D.E."/>
            <person name="Tromer E.C."/>
            <person name="Curtis B.A."/>
            <person name="Jerlstrom-Hultqvist J."/>
            <person name="Kolisko M."/>
            <person name="Yi Z."/>
            <person name="Salas-Leiva J.S."/>
            <person name="Gallot-Lavallee L."/>
            <person name="Kops G.J.P.L."/>
            <person name="Archibald J.M."/>
            <person name="Simpson A.G.B."/>
            <person name="Roger A.J."/>
        </authorList>
    </citation>
    <scope>NUCLEOTIDE SEQUENCE</scope>
    <source>
        <strain evidence="4">BICM</strain>
    </source>
</reference>
<dbReference type="GO" id="GO:0006281">
    <property type="term" value="P:DNA repair"/>
    <property type="evidence" value="ECO:0007669"/>
    <property type="project" value="InterPro"/>
</dbReference>
<dbReference type="GO" id="GO:0005524">
    <property type="term" value="F:ATP binding"/>
    <property type="evidence" value="ECO:0007669"/>
    <property type="project" value="InterPro"/>
</dbReference>
<comment type="caution">
    <text evidence="4">The sequence shown here is derived from an EMBL/GenBank/DDBJ whole genome shotgun (WGS) entry which is preliminary data.</text>
</comment>
<accession>A0A8J6E1H5</accession>
<dbReference type="InterPro" id="IPR027417">
    <property type="entry name" value="P-loop_NTPase"/>
</dbReference>
<dbReference type="PANTHER" id="PTHR23389">
    <property type="entry name" value="CHROMOSOME TRANSMISSION FIDELITY FACTOR 18"/>
    <property type="match status" value="1"/>
</dbReference>
<sequence length="526" mass="57849">MDALWTDKYRPQHRSELIANESAISTLYRWLESWVEKYKGETQGAESQGIRDAKKKAKSSEGFKRAVLISGPPGIGKTSTALVAAKELGFSIHEMNASDVRSKGSLEEHVKHLRDNQTISHFFGARQAKTSRPVLIMDEVDGMSQGDRGGVQELISIIVESRIPIICICNDDEKQSIKTLTQYCLPIPFFQPDPDDLVRRISLLVQKEGLTVDPTLLRVLVEENRGDIRQVVHSLQTWSGEGAKSRDDIHNAAKLPNLSMAESVAQAFERGRPITDRREAYFKDTGMTPFYLYDNYLTLLREVRPGPQQFLMGVVSESMSFGEILGDAIGSTQNYSIAPHHAVATVAGPAMAIGNAVRGVRPDQLTFPYEVLGKISKTNKQVRLTGEIASRLSAKGVMCDREACATDVLGSGALYERINAGLSTLATPGAAKDKELVARIVDETIDRMVEAGISREDMDVLADRYFVGPGKGGTKAAKVPGAVSARLTREYNKRMAEYSALSKAKAKKVKAFAVKPEKPVKRPKKK</sequence>
<keyword evidence="5" id="KW-1185">Reference proteome</keyword>
<organism evidence="4 5">
    <name type="scientific">Carpediemonas membranifera</name>
    <dbReference type="NCBI Taxonomy" id="201153"/>
    <lineage>
        <taxon>Eukaryota</taxon>
        <taxon>Metamonada</taxon>
        <taxon>Carpediemonas-like organisms</taxon>
        <taxon>Carpediemonas</taxon>
    </lineage>
</organism>
<dbReference type="PIRSF" id="PIRSF036578">
    <property type="entry name" value="RFC1"/>
    <property type="match status" value="1"/>
</dbReference>
<feature type="domain" description="AAA+ ATPase" evidence="3">
    <location>
        <begin position="63"/>
        <end position="195"/>
    </location>
</feature>
<proteinExistence type="inferred from homology"/>
<dbReference type="SUPFAM" id="SSF48019">
    <property type="entry name" value="post-AAA+ oligomerization domain-like"/>
    <property type="match status" value="1"/>
</dbReference>
<evidence type="ECO:0000313" key="5">
    <source>
        <dbReference type="Proteomes" id="UP000717585"/>
    </source>
</evidence>
<dbReference type="SMART" id="SM00382">
    <property type="entry name" value="AAA"/>
    <property type="match status" value="1"/>
</dbReference>
<dbReference type="GO" id="GO:0016887">
    <property type="term" value="F:ATP hydrolysis activity"/>
    <property type="evidence" value="ECO:0007669"/>
    <property type="project" value="InterPro"/>
</dbReference>
<keyword evidence="2" id="KW-0235">DNA replication</keyword>
<dbReference type="Pfam" id="PF08519">
    <property type="entry name" value="RFC1"/>
    <property type="match status" value="1"/>
</dbReference>
<dbReference type="InterPro" id="IPR008921">
    <property type="entry name" value="DNA_pol3_clamp-load_cplx_C"/>
</dbReference>
<dbReference type="InterPro" id="IPR003593">
    <property type="entry name" value="AAA+_ATPase"/>
</dbReference>
<dbReference type="InterPro" id="IPR003959">
    <property type="entry name" value="ATPase_AAA_core"/>
</dbReference>
<name>A0A8J6E1H5_9EUKA</name>
<dbReference type="Proteomes" id="UP000717585">
    <property type="component" value="Unassembled WGS sequence"/>
</dbReference>
<comment type="similarity">
    <text evidence="1">Belongs to the activator 1 large subunit family.</text>
</comment>
<dbReference type="GO" id="GO:0005634">
    <property type="term" value="C:nucleus"/>
    <property type="evidence" value="ECO:0007669"/>
    <property type="project" value="TreeGrafter"/>
</dbReference>
<dbReference type="EMBL" id="JAHDYR010000025">
    <property type="protein sequence ID" value="KAG9393071.1"/>
    <property type="molecule type" value="Genomic_DNA"/>
</dbReference>
<dbReference type="FunFam" id="3.40.50.300:FF:000395">
    <property type="entry name" value="Replication factor C subunit 1"/>
    <property type="match status" value="1"/>
</dbReference>
<gene>
    <name evidence="4" type="ORF">J8273_3200</name>
</gene>
<evidence type="ECO:0000259" key="3">
    <source>
        <dbReference type="SMART" id="SM00382"/>
    </source>
</evidence>